<keyword evidence="2" id="KW-1185">Reference proteome</keyword>
<protein>
    <submittedName>
        <fullName evidence="1">Sarcosine oxidase subunit gamma</fullName>
    </submittedName>
</protein>
<dbReference type="Gene3D" id="3.30.1360.120">
    <property type="entry name" value="Probable tRNA modification gtpase trme, domain 1"/>
    <property type="match status" value="1"/>
</dbReference>
<dbReference type="SUPFAM" id="SSF103025">
    <property type="entry name" value="Folate-binding domain"/>
    <property type="match status" value="1"/>
</dbReference>
<organism evidence="1 2">
    <name type="scientific">Amylibacter marinus</name>
    <dbReference type="NCBI Taxonomy" id="1475483"/>
    <lineage>
        <taxon>Bacteria</taxon>
        <taxon>Pseudomonadati</taxon>
        <taxon>Pseudomonadota</taxon>
        <taxon>Alphaproteobacteria</taxon>
        <taxon>Rhodobacterales</taxon>
        <taxon>Paracoccaceae</taxon>
        <taxon>Amylibacter</taxon>
    </lineage>
</organism>
<name>A0ABQ5VTR0_9RHOB</name>
<dbReference type="InterPro" id="IPR007375">
    <property type="entry name" value="SoxG"/>
</dbReference>
<sequence>MSSVTVLQGAGFDGAIEIRDAGLLGMITLRGDLASPTLNAAVKTATGTAPPEMGQIVHADAQSCAWMSPDELMIFAPYAQADEITAQITGDLADHHALAVNVSDARAVFDLSGNAIRDVLSKGTPVDLSPDALGLNVVRRTRLGQVAVAFWFTSETTARLVCFRSVGAYMLTWLSTAADPAAQVDYH</sequence>
<dbReference type="RefSeq" id="WP_284376808.1">
    <property type="nucleotide sequence ID" value="NZ_BSNN01000002.1"/>
</dbReference>
<dbReference type="Gene3D" id="3.30.70.1520">
    <property type="entry name" value="Heterotetrameric sarcosine oxidase"/>
    <property type="match status" value="1"/>
</dbReference>
<evidence type="ECO:0000313" key="2">
    <source>
        <dbReference type="Proteomes" id="UP001156694"/>
    </source>
</evidence>
<dbReference type="EMBL" id="BSNN01000002">
    <property type="protein sequence ID" value="GLQ34823.1"/>
    <property type="molecule type" value="Genomic_DNA"/>
</dbReference>
<accession>A0ABQ5VTR0</accession>
<comment type="caution">
    <text evidence="1">The sequence shown here is derived from an EMBL/GenBank/DDBJ whole genome shotgun (WGS) entry which is preliminary data.</text>
</comment>
<evidence type="ECO:0000313" key="1">
    <source>
        <dbReference type="EMBL" id="GLQ34823.1"/>
    </source>
</evidence>
<gene>
    <name evidence="1" type="ORF">GCM10007939_11060</name>
</gene>
<proteinExistence type="predicted"/>
<reference evidence="2" key="1">
    <citation type="journal article" date="2019" name="Int. J. Syst. Evol. Microbiol.">
        <title>The Global Catalogue of Microorganisms (GCM) 10K type strain sequencing project: providing services to taxonomists for standard genome sequencing and annotation.</title>
        <authorList>
            <consortium name="The Broad Institute Genomics Platform"/>
            <consortium name="The Broad Institute Genome Sequencing Center for Infectious Disease"/>
            <person name="Wu L."/>
            <person name="Ma J."/>
        </authorList>
    </citation>
    <scope>NUCLEOTIDE SEQUENCE [LARGE SCALE GENOMIC DNA]</scope>
    <source>
        <strain evidence="2">NBRC 110140</strain>
    </source>
</reference>
<dbReference type="Proteomes" id="UP001156694">
    <property type="component" value="Unassembled WGS sequence"/>
</dbReference>
<dbReference type="Pfam" id="PF04268">
    <property type="entry name" value="SoxG"/>
    <property type="match status" value="1"/>
</dbReference>
<dbReference type="InterPro" id="IPR027266">
    <property type="entry name" value="TrmE/GcvT-like"/>
</dbReference>